<evidence type="ECO:0000313" key="3">
    <source>
        <dbReference type="Proteomes" id="UP001165060"/>
    </source>
</evidence>
<feature type="region of interest" description="Disordered" evidence="1">
    <location>
        <begin position="1127"/>
        <end position="1153"/>
    </location>
</feature>
<feature type="compositionally biased region" description="Basic and acidic residues" evidence="1">
    <location>
        <begin position="1010"/>
        <end position="1035"/>
    </location>
</feature>
<organism evidence="2 3">
    <name type="scientific">Tetraparma gracilis</name>
    <dbReference type="NCBI Taxonomy" id="2962635"/>
    <lineage>
        <taxon>Eukaryota</taxon>
        <taxon>Sar</taxon>
        <taxon>Stramenopiles</taxon>
        <taxon>Ochrophyta</taxon>
        <taxon>Bolidophyceae</taxon>
        <taxon>Parmales</taxon>
        <taxon>Triparmaceae</taxon>
        <taxon>Tetraparma</taxon>
    </lineage>
</organism>
<feature type="compositionally biased region" description="Low complexity" evidence="1">
    <location>
        <begin position="436"/>
        <end position="459"/>
    </location>
</feature>
<accession>A0ABQ6MA77</accession>
<reference evidence="2 3" key="1">
    <citation type="journal article" date="2023" name="Commun. Biol.">
        <title>Genome analysis of Parmales, the sister group of diatoms, reveals the evolutionary specialization of diatoms from phago-mixotrophs to photoautotrophs.</title>
        <authorList>
            <person name="Ban H."/>
            <person name="Sato S."/>
            <person name="Yoshikawa S."/>
            <person name="Yamada K."/>
            <person name="Nakamura Y."/>
            <person name="Ichinomiya M."/>
            <person name="Sato N."/>
            <person name="Blanc-Mathieu R."/>
            <person name="Endo H."/>
            <person name="Kuwata A."/>
            <person name="Ogata H."/>
        </authorList>
    </citation>
    <scope>NUCLEOTIDE SEQUENCE [LARGE SCALE GENOMIC DNA]</scope>
</reference>
<comment type="caution">
    <text evidence="2">The sequence shown here is derived from an EMBL/GenBank/DDBJ whole genome shotgun (WGS) entry which is preliminary data.</text>
</comment>
<feature type="compositionally biased region" description="Low complexity" evidence="1">
    <location>
        <begin position="471"/>
        <end position="485"/>
    </location>
</feature>
<dbReference type="EMBL" id="BRYB01002608">
    <property type="protein sequence ID" value="GMI22566.1"/>
    <property type="molecule type" value="Genomic_DNA"/>
</dbReference>
<feature type="region of interest" description="Disordered" evidence="1">
    <location>
        <begin position="1010"/>
        <end position="1036"/>
    </location>
</feature>
<proteinExistence type="predicted"/>
<dbReference type="SUPFAM" id="SSF48452">
    <property type="entry name" value="TPR-like"/>
    <property type="match status" value="1"/>
</dbReference>
<feature type="region of interest" description="Disordered" evidence="1">
    <location>
        <begin position="958"/>
        <end position="990"/>
    </location>
</feature>
<gene>
    <name evidence="2" type="ORF">TeGR_g13554</name>
</gene>
<feature type="region of interest" description="Disordered" evidence="1">
    <location>
        <begin position="518"/>
        <end position="562"/>
    </location>
</feature>
<feature type="compositionally biased region" description="Low complexity" evidence="1">
    <location>
        <begin position="547"/>
        <end position="558"/>
    </location>
</feature>
<feature type="compositionally biased region" description="Basic and acidic residues" evidence="1">
    <location>
        <begin position="396"/>
        <end position="410"/>
    </location>
</feature>
<protein>
    <submittedName>
        <fullName evidence="2">Uncharacterized protein</fullName>
    </submittedName>
</protein>
<name>A0ABQ6MA77_9STRA</name>
<sequence length="1192" mass="131045">MAMVQEHLRSDLEKSAVMLVTRIKTHGIMDPDSSALFQDVVLNSNQLAVKFLSTNDAASALSWLTKAAKLTDPRSILFPPSPTPQTNTLFSGPGGASLEKGPTTLPGLRVLTLNNLACYHKYTSSLPLSLQTLKTALSESSSDPSITSQQRAVTHSNMSAVLSALDKHEGARKHAKLAVQYCKADLKQHSEAQELVNSHLAAQMMGSTTASFTTLPYSTSSSLVPLPNSKLINKTVSALAVACYNLAVETEFTQGGEKAVGWYKRAAELVNVVARSESDTGELEPSSDVMRTKIVKSYVDAKKKFGAKRPRSAAGSATNLIRSMRMNPPVANPQNVTNSDYDKVRAAVLSRTVPPKPTPPPLHNDSVLVGEELSGDQDVADVLMLDDDEGEELEIEMDHDPGDVNKENPPHKTPSSYRPRSAGDARFGKDMTNASGAKPARPRTATAAGRAAAAAKTAPMSASVPTTPVKSHLPPSSAPTSPATHRSPEKSAHELAEKIEMMDKLASEARQKLQEMEMWESTGKAKATGGSSSKRPKSAVQFGSHEAAPAAAAATTTTSGPVFTPLAPEGWLQGAKERNQANIRKLVEQRDETRKIVVAREKEIKAAKYQMAKLKKEHAERENFDRRLIDELKVKTQAFDKEKQALHDEFQLLVREKEKKLRHMVEASENAAKEKVEAQHAASETNRKYVECCAVLAKEKLLKRTTDAKASRSEKLFSSARGAKNMQMLVYKQTIQNLEEKLSKEKRHGLEVEGELKRLHDKNHELSKGEAKSKLKERLEKMRRPSFEVDLDGIVNSPLSKWMGDSLKGDMGIEETTEVKGDSTYADIKMNALASHIDWLEEDTEMLLAAADKGGVKEVQEVEEVEEGNAQDEAATLLTDTKVSAMSTEIDDMQQQLSEAQYEVDQAKEELGTAQAALAAEKTAAEKLQKKLKAAQADLAEESEANDRLAARMQKKIEEAAKEESSHAKREAAREKEKEMAKRKLESKEKEVLDANEQIKVLAEEVRTLTKDKRKLEEDMDDEKRKARETDKSGELLKSLNMGAKLEEMEEQLAKMKVLNAKLLEEKNNRLVVDNKLAEAKELKQKMEEDAKNKMRAKVVEQEKELKDRGEKLEQALAKIREWEQWHAELDEGGEGGGEGESQGSLFEQPGRLLLSHSGIQPLSAILSSPAKPKMATTGLQMPPCSLKSATH</sequence>
<feature type="region of interest" description="Disordered" evidence="1">
    <location>
        <begin position="1173"/>
        <end position="1192"/>
    </location>
</feature>
<feature type="region of interest" description="Disordered" evidence="1">
    <location>
        <begin position="395"/>
        <end position="492"/>
    </location>
</feature>
<dbReference type="Proteomes" id="UP001165060">
    <property type="component" value="Unassembled WGS sequence"/>
</dbReference>
<keyword evidence="3" id="KW-1185">Reference proteome</keyword>
<dbReference type="InterPro" id="IPR011990">
    <property type="entry name" value="TPR-like_helical_dom_sf"/>
</dbReference>
<evidence type="ECO:0000313" key="2">
    <source>
        <dbReference type="EMBL" id="GMI22566.1"/>
    </source>
</evidence>
<evidence type="ECO:0000256" key="1">
    <source>
        <dbReference type="SAM" id="MobiDB-lite"/>
    </source>
</evidence>